<feature type="transmembrane region" description="Helical" evidence="2">
    <location>
        <begin position="79"/>
        <end position="100"/>
    </location>
</feature>
<dbReference type="eggNOG" id="ENOG5031BRA">
    <property type="taxonomic scope" value="Bacteria"/>
</dbReference>
<gene>
    <name evidence="3" type="ORF">EL18_03004</name>
</gene>
<proteinExistence type="predicted"/>
<accession>A0A084U714</accession>
<keyword evidence="2" id="KW-0472">Membrane</keyword>
<evidence type="ECO:0008006" key="5">
    <source>
        <dbReference type="Google" id="ProtNLM"/>
    </source>
</evidence>
<evidence type="ECO:0000313" key="3">
    <source>
        <dbReference type="EMBL" id="KFB08750.1"/>
    </source>
</evidence>
<evidence type="ECO:0000256" key="2">
    <source>
        <dbReference type="SAM" id="Phobius"/>
    </source>
</evidence>
<keyword evidence="1" id="KW-0175">Coiled coil</keyword>
<dbReference type="AlphaFoldDB" id="A0A084U714"/>
<keyword evidence="4" id="KW-1185">Reference proteome</keyword>
<reference evidence="3 4" key="1">
    <citation type="submission" date="2014-05" db="EMBL/GenBank/DDBJ databases">
        <title>Draft Genome Sequence of Nitratireductor basaltis Strain UMTGB225, A Marine Bacterium Isolated from Green Barrel Tunicate.</title>
        <authorList>
            <person name="Gan H.Y."/>
        </authorList>
    </citation>
    <scope>NUCLEOTIDE SEQUENCE [LARGE SCALE GENOMIC DNA]</scope>
    <source>
        <strain evidence="3 4">UMTGB225</strain>
    </source>
</reference>
<dbReference type="PATRIC" id="fig|472175.3.peg.2998"/>
<keyword evidence="2" id="KW-0812">Transmembrane</keyword>
<dbReference type="Proteomes" id="UP000053675">
    <property type="component" value="Unassembled WGS sequence"/>
</dbReference>
<comment type="caution">
    <text evidence="3">The sequence shown here is derived from an EMBL/GenBank/DDBJ whole genome shotgun (WGS) entry which is preliminary data.</text>
</comment>
<evidence type="ECO:0000313" key="4">
    <source>
        <dbReference type="Proteomes" id="UP000053675"/>
    </source>
</evidence>
<evidence type="ECO:0000256" key="1">
    <source>
        <dbReference type="SAM" id="Coils"/>
    </source>
</evidence>
<protein>
    <recommendedName>
        <fullName evidence="5">DUF883 domain-containing protein</fullName>
    </recommendedName>
</protein>
<organism evidence="3 4">
    <name type="scientific">Nitratireductor basaltis</name>
    <dbReference type="NCBI Taxonomy" id="472175"/>
    <lineage>
        <taxon>Bacteria</taxon>
        <taxon>Pseudomonadati</taxon>
        <taxon>Pseudomonadota</taxon>
        <taxon>Alphaproteobacteria</taxon>
        <taxon>Hyphomicrobiales</taxon>
        <taxon>Phyllobacteriaceae</taxon>
        <taxon>Nitratireductor</taxon>
    </lineage>
</organism>
<keyword evidence="2" id="KW-1133">Transmembrane helix</keyword>
<feature type="coiled-coil region" evidence="1">
    <location>
        <begin position="9"/>
        <end position="36"/>
    </location>
</feature>
<name>A0A084U714_9HYPH</name>
<sequence length="102" mass="11385">MHRYRDSMADDLHDQIASLSSEVADLRRQMSRKSARAFNDTRHMSAEFGETLREYLNAALPEIRKNAHRLERTARDNPAASAGVAAAGLVAIGLAATFFLRR</sequence>
<dbReference type="EMBL" id="JMQM01000002">
    <property type="protein sequence ID" value="KFB08750.1"/>
    <property type="molecule type" value="Genomic_DNA"/>
</dbReference>